<name>A0A086QUP7_TOXGO</name>
<dbReference type="InterPro" id="IPR001932">
    <property type="entry name" value="PPM-type_phosphatase-like_dom"/>
</dbReference>
<feature type="domain" description="PPM-type phosphatase" evidence="1">
    <location>
        <begin position="1"/>
        <end position="165"/>
    </location>
</feature>
<dbReference type="EMBL" id="AEXC02000619">
    <property type="protein sequence ID" value="KFH16329.1"/>
    <property type="molecule type" value="Genomic_DNA"/>
</dbReference>
<gene>
    <name evidence="2" type="ORF">TGMAS_237500B</name>
</gene>
<accession>A0A086QUP7</accession>
<sequence length="165" mass="18299">IMVVIEQKWSRAGHLFFRVHAANVGDSRAFLLRRDGSFVTLSADHKPNDPDERQRIESAGGHVKKMGNGIWRLDGSLALSRAFGDFRLKQEPSLPADAQRVVAVPDVVQTFAEPGDILFLACDGMFEARGMTWSGVAALLKESLEEMRGDLPRVAYKLLDSAFTR</sequence>
<dbReference type="PANTHER" id="PTHR47992">
    <property type="entry name" value="PROTEIN PHOSPHATASE"/>
    <property type="match status" value="1"/>
</dbReference>
<protein>
    <submittedName>
        <fullName evidence="2">Protein phosphatase 2C domain-containing protein</fullName>
        <ecNumber evidence="2">3.1.3.16</ecNumber>
    </submittedName>
</protein>
<evidence type="ECO:0000313" key="3">
    <source>
        <dbReference type="Proteomes" id="UP000028821"/>
    </source>
</evidence>
<dbReference type="SUPFAM" id="SSF81606">
    <property type="entry name" value="PP2C-like"/>
    <property type="match status" value="1"/>
</dbReference>
<dbReference type="VEuPathDB" id="ToxoDB:TGMAS_237500B"/>
<evidence type="ECO:0000313" key="2">
    <source>
        <dbReference type="EMBL" id="KFH16329.1"/>
    </source>
</evidence>
<dbReference type="Gene3D" id="3.60.40.10">
    <property type="entry name" value="PPM-type phosphatase domain"/>
    <property type="match status" value="1"/>
</dbReference>
<dbReference type="PROSITE" id="PS51746">
    <property type="entry name" value="PPM_2"/>
    <property type="match status" value="1"/>
</dbReference>
<feature type="non-terminal residue" evidence="2">
    <location>
        <position position="1"/>
    </location>
</feature>
<proteinExistence type="predicted"/>
<dbReference type="Pfam" id="PF00481">
    <property type="entry name" value="PP2C"/>
    <property type="match status" value="1"/>
</dbReference>
<comment type="caution">
    <text evidence="2">The sequence shown here is derived from an EMBL/GenBank/DDBJ whole genome shotgun (WGS) entry which is preliminary data.</text>
</comment>
<dbReference type="SMART" id="SM00332">
    <property type="entry name" value="PP2Cc"/>
    <property type="match status" value="1"/>
</dbReference>
<dbReference type="Proteomes" id="UP000028821">
    <property type="component" value="Unassembled WGS sequence"/>
</dbReference>
<reference evidence="2 3" key="1">
    <citation type="submission" date="2014-04" db="EMBL/GenBank/DDBJ databases">
        <authorList>
            <person name="Sibley D."/>
            <person name="Venepally P."/>
            <person name="Karamycheva S."/>
            <person name="Hadjithomas M."/>
            <person name="Khan A."/>
            <person name="Brunk B."/>
            <person name="Roos D."/>
            <person name="Caler E."/>
            <person name="Lorenzi H."/>
        </authorList>
    </citation>
    <scope>NUCLEOTIDE SEQUENCE [LARGE SCALE GENOMIC DNA]</scope>
    <source>
        <strain evidence="2 3">MAS</strain>
    </source>
</reference>
<dbReference type="InterPro" id="IPR036457">
    <property type="entry name" value="PPM-type-like_dom_sf"/>
</dbReference>
<feature type="non-terminal residue" evidence="2">
    <location>
        <position position="165"/>
    </location>
</feature>
<keyword evidence="2" id="KW-0378">Hydrolase</keyword>
<dbReference type="InterPro" id="IPR015655">
    <property type="entry name" value="PP2C"/>
</dbReference>
<organism evidence="2 3">
    <name type="scientific">Toxoplasma gondii MAS</name>
    <dbReference type="NCBI Taxonomy" id="943118"/>
    <lineage>
        <taxon>Eukaryota</taxon>
        <taxon>Sar</taxon>
        <taxon>Alveolata</taxon>
        <taxon>Apicomplexa</taxon>
        <taxon>Conoidasida</taxon>
        <taxon>Coccidia</taxon>
        <taxon>Eucoccidiorida</taxon>
        <taxon>Eimeriorina</taxon>
        <taxon>Sarcocystidae</taxon>
        <taxon>Toxoplasma</taxon>
    </lineage>
</organism>
<dbReference type="EC" id="3.1.3.16" evidence="2"/>
<evidence type="ECO:0000259" key="1">
    <source>
        <dbReference type="PROSITE" id="PS51746"/>
    </source>
</evidence>
<dbReference type="CDD" id="cd00143">
    <property type="entry name" value="PP2Cc"/>
    <property type="match status" value="1"/>
</dbReference>
<dbReference type="AlphaFoldDB" id="A0A086QUP7"/>
<dbReference type="GO" id="GO:0004722">
    <property type="term" value="F:protein serine/threonine phosphatase activity"/>
    <property type="evidence" value="ECO:0007669"/>
    <property type="project" value="UniProtKB-EC"/>
</dbReference>